<dbReference type="Pfam" id="PF02535">
    <property type="entry name" value="Zip"/>
    <property type="match status" value="1"/>
</dbReference>
<evidence type="ECO:0000256" key="5">
    <source>
        <dbReference type="ARBA" id="ARBA00022989"/>
    </source>
</evidence>
<evidence type="ECO:0000256" key="7">
    <source>
        <dbReference type="ARBA" id="ARBA00023136"/>
    </source>
</evidence>
<comment type="subcellular location">
    <subcellularLocation>
        <location evidence="1 8">Membrane</location>
        <topology evidence="1 8">Multi-pass membrane protein</topology>
    </subcellularLocation>
</comment>
<feature type="chain" id="PRO_5019712368" evidence="9">
    <location>
        <begin position="28"/>
        <end position="358"/>
    </location>
</feature>
<evidence type="ECO:0000256" key="2">
    <source>
        <dbReference type="ARBA" id="ARBA00006939"/>
    </source>
</evidence>
<evidence type="ECO:0000313" key="10">
    <source>
        <dbReference type="EMBL" id="RXH86772.1"/>
    </source>
</evidence>
<evidence type="ECO:0000256" key="3">
    <source>
        <dbReference type="ARBA" id="ARBA00022448"/>
    </source>
</evidence>
<feature type="transmembrane region" description="Helical" evidence="8">
    <location>
        <begin position="302"/>
        <end position="322"/>
    </location>
</feature>
<evidence type="ECO:0000256" key="6">
    <source>
        <dbReference type="ARBA" id="ARBA00023065"/>
    </source>
</evidence>
<dbReference type="GO" id="GO:0005385">
    <property type="term" value="F:zinc ion transmembrane transporter activity"/>
    <property type="evidence" value="ECO:0007669"/>
    <property type="project" value="InterPro"/>
</dbReference>
<dbReference type="PANTHER" id="PTHR11040:SF164">
    <property type="entry name" value="ZINC TRANSPORTER 12-RELATED"/>
    <property type="match status" value="1"/>
</dbReference>
<reference evidence="10 11" key="1">
    <citation type="submission" date="2018-10" db="EMBL/GenBank/DDBJ databases">
        <title>A high-quality apple genome assembly.</title>
        <authorList>
            <person name="Hu J."/>
        </authorList>
    </citation>
    <scope>NUCLEOTIDE SEQUENCE [LARGE SCALE GENOMIC DNA]</scope>
    <source>
        <strain evidence="11">cv. HFTH1</strain>
        <tissue evidence="10">Young leaf</tissue>
    </source>
</reference>
<keyword evidence="6 8" id="KW-0406">Ion transport</keyword>
<comment type="caution">
    <text evidence="10">The sequence shown here is derived from an EMBL/GenBank/DDBJ whole genome shotgun (WGS) entry which is preliminary data.</text>
</comment>
<gene>
    <name evidence="10" type="ORF">DVH24_022045</name>
</gene>
<evidence type="ECO:0000256" key="8">
    <source>
        <dbReference type="RuleBase" id="RU362088"/>
    </source>
</evidence>
<dbReference type="STRING" id="3750.A0A498IYJ4"/>
<feature type="transmembrane region" description="Helical" evidence="8">
    <location>
        <begin position="121"/>
        <end position="142"/>
    </location>
</feature>
<protein>
    <submittedName>
        <fullName evidence="10">Uncharacterized protein</fullName>
    </submittedName>
</protein>
<name>A0A498IYJ4_MALDO</name>
<comment type="caution">
    <text evidence="8">Lacks conserved residue(s) required for the propagation of feature annotation.</text>
</comment>
<keyword evidence="5 8" id="KW-1133">Transmembrane helix</keyword>
<evidence type="ECO:0000313" key="11">
    <source>
        <dbReference type="Proteomes" id="UP000290289"/>
    </source>
</evidence>
<evidence type="ECO:0000256" key="9">
    <source>
        <dbReference type="SAM" id="SignalP"/>
    </source>
</evidence>
<dbReference type="AlphaFoldDB" id="A0A498IYJ4"/>
<dbReference type="EMBL" id="RDQH01000336">
    <property type="protein sequence ID" value="RXH86772.1"/>
    <property type="molecule type" value="Genomic_DNA"/>
</dbReference>
<keyword evidence="4 8" id="KW-0812">Transmembrane</keyword>
<keyword evidence="7 8" id="KW-0472">Membrane</keyword>
<dbReference type="OrthoDB" id="448280at2759"/>
<evidence type="ECO:0000256" key="1">
    <source>
        <dbReference type="ARBA" id="ARBA00004141"/>
    </source>
</evidence>
<evidence type="ECO:0000256" key="4">
    <source>
        <dbReference type="ARBA" id="ARBA00022692"/>
    </source>
</evidence>
<dbReference type="NCBIfam" id="TIGR00820">
    <property type="entry name" value="zip"/>
    <property type="match status" value="1"/>
</dbReference>
<feature type="signal peptide" evidence="9">
    <location>
        <begin position="1"/>
        <end position="27"/>
    </location>
</feature>
<feature type="transmembrane region" description="Helical" evidence="8">
    <location>
        <begin position="267"/>
        <end position="290"/>
    </location>
</feature>
<dbReference type="GO" id="GO:0005886">
    <property type="term" value="C:plasma membrane"/>
    <property type="evidence" value="ECO:0007669"/>
    <property type="project" value="TreeGrafter"/>
</dbReference>
<dbReference type="PANTHER" id="PTHR11040">
    <property type="entry name" value="ZINC/IRON TRANSPORTER"/>
    <property type="match status" value="1"/>
</dbReference>
<comment type="similarity">
    <text evidence="2 8">Belongs to the ZIP transporter (TC 2.A.5) family.</text>
</comment>
<dbReference type="InterPro" id="IPR003689">
    <property type="entry name" value="ZIP"/>
</dbReference>
<keyword evidence="11" id="KW-1185">Reference proteome</keyword>
<feature type="transmembrane region" description="Helical" evidence="8">
    <location>
        <begin position="334"/>
        <end position="355"/>
    </location>
</feature>
<feature type="transmembrane region" description="Helical" evidence="8">
    <location>
        <begin position="80"/>
        <end position="101"/>
    </location>
</feature>
<organism evidence="10 11">
    <name type="scientific">Malus domestica</name>
    <name type="common">Apple</name>
    <name type="synonym">Pyrus malus</name>
    <dbReference type="NCBI Taxonomy" id="3750"/>
    <lineage>
        <taxon>Eukaryota</taxon>
        <taxon>Viridiplantae</taxon>
        <taxon>Streptophyta</taxon>
        <taxon>Embryophyta</taxon>
        <taxon>Tracheophyta</taxon>
        <taxon>Spermatophyta</taxon>
        <taxon>Magnoliopsida</taxon>
        <taxon>eudicotyledons</taxon>
        <taxon>Gunneridae</taxon>
        <taxon>Pentapetalae</taxon>
        <taxon>rosids</taxon>
        <taxon>fabids</taxon>
        <taxon>Rosales</taxon>
        <taxon>Rosaceae</taxon>
        <taxon>Amygdaloideae</taxon>
        <taxon>Maleae</taxon>
        <taxon>Malus</taxon>
    </lineage>
</organism>
<keyword evidence="9" id="KW-0732">Signal</keyword>
<proteinExistence type="inferred from homology"/>
<accession>A0A498IYJ4</accession>
<dbReference type="InterPro" id="IPR004698">
    <property type="entry name" value="Zn/Fe_permease_fun/pln"/>
</dbReference>
<dbReference type="KEGG" id="mdm:103445990"/>
<dbReference type="Proteomes" id="UP000290289">
    <property type="component" value="Chromosome 10"/>
</dbReference>
<keyword evidence="3 8" id="KW-0813">Transport</keyword>
<dbReference type="Gramene" id="mRNA:MD10G0192000">
    <property type="protein sequence ID" value="mRNA:MD10G0192000"/>
    <property type="gene ID" value="MD10G0192000"/>
</dbReference>
<sequence length="358" mass="38483">MKKLTPTHTLPLPLLLLLLFVPISVSAECECNSETLDHDKFKVLKFKLLAISSILIASFLGVSLPMLGKKIPALNPENDIFFVIKAFAAGVILATGFIHVLPDAFESLRSPCLSETPWGSFPFTGFIAMLSAIGTMMIDTFATSYYRRSDFTKALPVKEDEEMNGLHEGHVHVHTHATHGHAHGSGAIAPEDSISSFEIVRHRVISQVLELGILVHSVIIGISLGASQSPKTIKPLVAALTFHQFFEGMGLGGCITQANFKSRAIAAMVLFFSFTTPIGIGVGMGISNIYNETSPSALIVEGVFNSASAGILIYMALVDLLAADFMNPRMQSNLRIQVGANISLLLGSGCMSLLAKWA</sequence>
<feature type="transmembrane region" description="Helical" evidence="8">
    <location>
        <begin position="46"/>
        <end position="68"/>
    </location>
</feature>